<sequence>MKTLGNTVAQAQLRPDSDLGYPLKLLAVYLIWWGALAISPWYREDWLLENVLVFVAVPLLIWNCRSLRFSDRAYTSLFLFLALHAIGAHYTYAEVPYDEWARALGVPAVSEVLGFDRNHYDRLVHFLYGLLVTPAAIELLDRRAPQKGLWRWVLPVTFMASHSVIYETIEWGAAAVFGGELGQAYLGTQGDVWDAQKDSALALLGTAIAVVWIRLRERATPQASAS</sequence>
<keyword evidence="1" id="KW-0812">Transmembrane</keyword>
<dbReference type="InterPro" id="IPR058534">
    <property type="entry name" value="YjdF"/>
</dbReference>
<evidence type="ECO:0000313" key="3">
    <source>
        <dbReference type="Proteomes" id="UP001233535"/>
    </source>
</evidence>
<organism evidence="2 3">
    <name type="scientific">Lysobacter arvi</name>
    <dbReference type="NCBI Taxonomy" id="3038776"/>
    <lineage>
        <taxon>Bacteria</taxon>
        <taxon>Pseudomonadati</taxon>
        <taxon>Pseudomonadota</taxon>
        <taxon>Gammaproteobacteria</taxon>
        <taxon>Lysobacterales</taxon>
        <taxon>Lysobacteraceae</taxon>
        <taxon>Lysobacter</taxon>
    </lineage>
</organism>
<evidence type="ECO:0000313" key="2">
    <source>
        <dbReference type="EMBL" id="MDR0181988.1"/>
    </source>
</evidence>
<name>A0ABU1CA23_9GAMM</name>
<dbReference type="Pfam" id="PF09997">
    <property type="entry name" value="DUF2238"/>
    <property type="match status" value="1"/>
</dbReference>
<proteinExistence type="predicted"/>
<reference evidence="2 3" key="1">
    <citation type="submission" date="2023-04" db="EMBL/GenBank/DDBJ databases">
        <title>Lysobacter sp. strain UC isolated from soil sample.</title>
        <authorList>
            <person name="Choksket S."/>
            <person name="Harshvardhan F."/>
            <person name="Rana R."/>
            <person name="Patil P.B."/>
            <person name="Korpole S."/>
        </authorList>
    </citation>
    <scope>NUCLEOTIDE SEQUENCE [LARGE SCALE GENOMIC DNA]</scope>
    <source>
        <strain evidence="2 3">UC</strain>
    </source>
</reference>
<accession>A0ABU1CA23</accession>
<evidence type="ECO:0000256" key="1">
    <source>
        <dbReference type="SAM" id="Phobius"/>
    </source>
</evidence>
<keyword evidence="1" id="KW-1133">Transmembrane helix</keyword>
<feature type="transmembrane region" description="Helical" evidence="1">
    <location>
        <begin position="46"/>
        <end position="62"/>
    </location>
</feature>
<feature type="transmembrane region" description="Helical" evidence="1">
    <location>
        <begin position="74"/>
        <end position="92"/>
    </location>
</feature>
<keyword evidence="3" id="KW-1185">Reference proteome</keyword>
<keyword evidence="1" id="KW-0472">Membrane</keyword>
<dbReference type="Proteomes" id="UP001233535">
    <property type="component" value="Unassembled WGS sequence"/>
</dbReference>
<feature type="transmembrane region" description="Helical" evidence="1">
    <location>
        <begin position="123"/>
        <end position="140"/>
    </location>
</feature>
<gene>
    <name evidence="2" type="ORF">P8609_03255</name>
</gene>
<comment type="caution">
    <text evidence="2">The sequence shown here is derived from an EMBL/GenBank/DDBJ whole genome shotgun (WGS) entry which is preliminary data.</text>
</comment>
<dbReference type="EMBL" id="JARUHG010000001">
    <property type="protein sequence ID" value="MDR0181988.1"/>
    <property type="molecule type" value="Genomic_DNA"/>
</dbReference>
<dbReference type="InterPro" id="IPR014509">
    <property type="entry name" value="YjdF-like"/>
</dbReference>
<protein>
    <submittedName>
        <fullName evidence="2">DUF2238 domain-containing protein</fullName>
    </submittedName>
</protein>
<dbReference type="PIRSF" id="PIRSF020606">
    <property type="entry name" value="UCP020606"/>
    <property type="match status" value="1"/>
</dbReference>
<feature type="transmembrane region" description="Helical" evidence="1">
    <location>
        <begin position="21"/>
        <end position="40"/>
    </location>
</feature>
<dbReference type="RefSeq" id="WP_309261150.1">
    <property type="nucleotide sequence ID" value="NZ_JARUHG010000001.1"/>
</dbReference>